<keyword evidence="1" id="KW-0812">Transmembrane</keyword>
<dbReference type="Proteomes" id="UP000564629">
    <property type="component" value="Unassembled WGS sequence"/>
</dbReference>
<feature type="transmembrane region" description="Helical" evidence="1">
    <location>
        <begin position="448"/>
        <end position="467"/>
    </location>
</feature>
<feature type="transmembrane region" description="Helical" evidence="1">
    <location>
        <begin position="361"/>
        <end position="390"/>
    </location>
</feature>
<feature type="transmembrane region" description="Helical" evidence="1">
    <location>
        <begin position="479"/>
        <end position="497"/>
    </location>
</feature>
<gene>
    <name evidence="2" type="ORF">CHO01_29960</name>
    <name evidence="3" type="ORF">HNR08_000328</name>
</gene>
<keyword evidence="4" id="KW-1185">Reference proteome</keyword>
<feature type="transmembrane region" description="Helical" evidence="1">
    <location>
        <begin position="509"/>
        <end position="538"/>
    </location>
</feature>
<dbReference type="InterPro" id="IPR046264">
    <property type="entry name" value="DUF6297"/>
</dbReference>
<feature type="transmembrane region" description="Helical" evidence="1">
    <location>
        <begin position="257"/>
        <end position="276"/>
    </location>
</feature>
<evidence type="ECO:0000313" key="5">
    <source>
        <dbReference type="Proteomes" id="UP000564629"/>
    </source>
</evidence>
<name>A0A511FF52_9CELL</name>
<feature type="transmembrane region" description="Helical" evidence="1">
    <location>
        <begin position="167"/>
        <end position="188"/>
    </location>
</feature>
<protein>
    <submittedName>
        <fullName evidence="2">Uncharacterized protein</fullName>
    </submittedName>
</protein>
<evidence type="ECO:0000313" key="3">
    <source>
        <dbReference type="EMBL" id="MBB5471592.1"/>
    </source>
</evidence>
<evidence type="ECO:0000313" key="2">
    <source>
        <dbReference type="EMBL" id="GEL47880.1"/>
    </source>
</evidence>
<proteinExistence type="predicted"/>
<dbReference type="EMBL" id="BJVQ01000052">
    <property type="protein sequence ID" value="GEL47880.1"/>
    <property type="molecule type" value="Genomic_DNA"/>
</dbReference>
<reference evidence="3 5" key="2">
    <citation type="submission" date="2020-08" db="EMBL/GenBank/DDBJ databases">
        <title>Sequencing the genomes of 1000 actinobacteria strains.</title>
        <authorList>
            <person name="Klenk H.-P."/>
        </authorList>
    </citation>
    <scope>NUCLEOTIDE SEQUENCE [LARGE SCALE GENOMIC DNA]</scope>
    <source>
        <strain evidence="3 5">DSM 9581</strain>
    </source>
</reference>
<keyword evidence="1" id="KW-0472">Membrane</keyword>
<dbReference type="Proteomes" id="UP000321723">
    <property type="component" value="Unassembled WGS sequence"/>
</dbReference>
<feature type="transmembrane region" description="Helical" evidence="1">
    <location>
        <begin position="423"/>
        <end position="442"/>
    </location>
</feature>
<feature type="transmembrane region" description="Helical" evidence="1">
    <location>
        <begin position="112"/>
        <end position="132"/>
    </location>
</feature>
<evidence type="ECO:0000313" key="4">
    <source>
        <dbReference type="Proteomes" id="UP000321723"/>
    </source>
</evidence>
<dbReference type="AlphaFoldDB" id="A0A511FF52"/>
<feature type="transmembrane region" description="Helical" evidence="1">
    <location>
        <begin position="71"/>
        <end position="92"/>
    </location>
</feature>
<keyword evidence="1" id="KW-1133">Transmembrane helix</keyword>
<feature type="transmembrane region" description="Helical" evidence="1">
    <location>
        <begin position="331"/>
        <end position="349"/>
    </location>
</feature>
<dbReference type="RefSeq" id="WP_246803120.1">
    <property type="nucleotide sequence ID" value="NZ_BJVQ01000052.1"/>
</dbReference>
<sequence>MTSGAIDEFAAAAGDAADVAATGAPAGTWDDAPAPAVAPSDGVTPVPAARSIRRYTAQVARRRSGAGIGEVLGDVYYAVVTTAIGLGVALGVAGQLRTALPHVPDQALSTGISLPTVVAVAAVVVAGAVLSLGARLGPVGAGGAEATWWLGSPVDRRGLLRPTARRLPIAAGVIGGVVVALLDGGLLADHGVGHVLSIGATAGLSCAALVLLAGLAQSRGVPRRTTAVVGDLVIAAAPVLALAAALAGWRVAALPDVPVAVLAVLALAVGGLAWWLDTRLGRIRGRHLRESGSVATQAAGAVVSLDSRELGRALSDSAARPRRRRVRRMRLVRGPLSAVVVADLTVLLRSPRHLVQLVVSALVPVVVVITPQLAGALGVVVAVLVSGYVGMLATAEGARRAEMAPIVDRLLPLSAARVRRVRLVVPGVAMLLWSAVAFAAVGRWEGDVAGWLLLGVASAPVWAGAALRGAYRPAPNWQGPLVATPMGALPGGVAGVLSRGPDVAVLGMMPVVICVALGTVVPALVLIQVVASAIALAFGSSTSTKTMMDRMAEATEADKDRKR</sequence>
<comment type="caution">
    <text evidence="2">The sequence shown here is derived from an EMBL/GenBank/DDBJ whole genome shotgun (WGS) entry which is preliminary data.</text>
</comment>
<feature type="transmembrane region" description="Helical" evidence="1">
    <location>
        <begin position="228"/>
        <end position="251"/>
    </location>
</feature>
<evidence type="ECO:0000256" key="1">
    <source>
        <dbReference type="SAM" id="Phobius"/>
    </source>
</evidence>
<dbReference type="EMBL" id="JACHDN010000001">
    <property type="protein sequence ID" value="MBB5471592.1"/>
    <property type="molecule type" value="Genomic_DNA"/>
</dbReference>
<reference evidence="2 4" key="1">
    <citation type="submission" date="2019-07" db="EMBL/GenBank/DDBJ databases">
        <title>Whole genome shotgun sequence of Cellulomonas hominis NBRC 16055.</title>
        <authorList>
            <person name="Hosoyama A."/>
            <person name="Uohara A."/>
            <person name="Ohji S."/>
            <person name="Ichikawa N."/>
        </authorList>
    </citation>
    <scope>NUCLEOTIDE SEQUENCE [LARGE SCALE GENOMIC DNA]</scope>
    <source>
        <strain evidence="2 4">NBRC 16055</strain>
    </source>
</reference>
<feature type="transmembrane region" description="Helical" evidence="1">
    <location>
        <begin position="194"/>
        <end position="216"/>
    </location>
</feature>
<dbReference type="Pfam" id="PF19814">
    <property type="entry name" value="DUF6297"/>
    <property type="match status" value="1"/>
</dbReference>
<accession>A0A511FF52</accession>
<organism evidence="2 4">
    <name type="scientific">Cellulomonas hominis</name>
    <dbReference type="NCBI Taxonomy" id="156981"/>
    <lineage>
        <taxon>Bacteria</taxon>
        <taxon>Bacillati</taxon>
        <taxon>Actinomycetota</taxon>
        <taxon>Actinomycetes</taxon>
        <taxon>Micrococcales</taxon>
        <taxon>Cellulomonadaceae</taxon>
        <taxon>Cellulomonas</taxon>
    </lineage>
</organism>